<evidence type="ECO:0000256" key="3">
    <source>
        <dbReference type="SAM" id="Phobius"/>
    </source>
</evidence>
<dbReference type="Gene3D" id="1.25.10.10">
    <property type="entry name" value="Leucine-rich Repeat Variant"/>
    <property type="match status" value="3"/>
</dbReference>
<dbReference type="SUPFAM" id="SSF48371">
    <property type="entry name" value="ARM repeat"/>
    <property type="match status" value="2"/>
</dbReference>
<evidence type="ECO:0000259" key="4">
    <source>
        <dbReference type="Pfam" id="PF14381"/>
    </source>
</evidence>
<reference evidence="5" key="2">
    <citation type="submission" date="2025-09" db="UniProtKB">
        <authorList>
            <consortium name="Ensembl"/>
        </authorList>
    </citation>
    <scope>IDENTIFICATION</scope>
</reference>
<keyword evidence="6" id="KW-1185">Reference proteome</keyword>
<dbReference type="AlphaFoldDB" id="A0A3Q2XU65"/>
<dbReference type="SMART" id="SM00185">
    <property type="entry name" value="ARM"/>
    <property type="match status" value="7"/>
</dbReference>
<dbReference type="Pfam" id="PF00514">
    <property type="entry name" value="Arm"/>
    <property type="match status" value="1"/>
</dbReference>
<feature type="domain" description="EDR1/CTR1/ARMC3-like peptidase-like" evidence="4">
    <location>
        <begin position="645"/>
        <end position="783"/>
    </location>
</feature>
<dbReference type="Pfam" id="PF14381">
    <property type="entry name" value="EDR1_CTR1_ARMC3_pept"/>
    <property type="match status" value="1"/>
</dbReference>
<evidence type="ECO:0000313" key="6">
    <source>
        <dbReference type="Proteomes" id="UP000264820"/>
    </source>
</evidence>
<evidence type="ECO:0000256" key="1">
    <source>
        <dbReference type="ARBA" id="ARBA00022737"/>
    </source>
</evidence>
<evidence type="ECO:0000256" key="2">
    <source>
        <dbReference type="PROSITE-ProRule" id="PRU00259"/>
    </source>
</evidence>
<accession>A0A3Q2XU65</accession>
<dbReference type="InterPro" id="IPR011989">
    <property type="entry name" value="ARM-like"/>
</dbReference>
<dbReference type="Ensembl" id="ENSHCOT00000000148.1">
    <property type="protein sequence ID" value="ENSHCOP00000008528.1"/>
    <property type="gene ID" value="ENSHCOG00000010884.1"/>
</dbReference>
<dbReference type="PANTHER" id="PTHR46618:SF1">
    <property type="entry name" value="ARMADILLO REPEAT-CONTAINING PROTEIN 3"/>
    <property type="match status" value="1"/>
</dbReference>
<name>A0A3Q2XU65_HIPCM</name>
<protein>
    <submittedName>
        <fullName evidence="5">Armadillo repeat containing 3</fullName>
    </submittedName>
</protein>
<dbReference type="Proteomes" id="UP000264820">
    <property type="component" value="Unplaced"/>
</dbReference>
<dbReference type="PANTHER" id="PTHR46618">
    <property type="entry name" value="ARMADILLO REPEAT-CONTAINING PROTEIN 3"/>
    <property type="match status" value="1"/>
</dbReference>
<sequence length="797" mass="88683">MGRRDQKNETSRESLNTVSYVFVYLCSIGALLKIQSHFTVISQIEARRVAFKTPATAVLLLKSPEEDILIKACEAIYEFAEEGDLNKVYLTEHGALEPLSQLITHNNCKIRRNAIIGLGVMATNSRSTAHIALQNMDIIPTIIDKLSLNDAAVHEFGTLCLSCLSTDSCCQVQIIDNNGLPLLVNFLSNADPDVQKNSLDTIYNLIEDTHICRAVIELQGLRQLLALLKSTFSALQQLALKTLQIISTCEESQSAFRDERLFDELIEIVNNQDLIDLHGESLLVLSNCMSDFESFRVIQKGGGLSFQAVLPKNGSPEIQAIAVKCIAGAAQNPGLQPFLNEQRIEKVLVDFLTSGSDGVKVYACQAFALLTSFPPSKDLFRDLGTVLSSLYCYDTTREVFYAGGPEVLVQRLQDTCPKVVANSLTLLGRMAGQEAIRCNVISQGVVPVLVETLKSADTQVLISALLCTCELAFEEDARTQLREAEGLGPLVGLLRSSHMEVLRCTCMAISVCTKDEPTAVEMCKLGALEILQEITQSITRRSKFTEFALISLLKYNVSVKYGLLGYLATTDVITFGFYDAGKVCTLEEKKRTTKKCSHFWELADDIKHMNVSIRLDFVRKMSDEVQQKDEAQSESSQERNRKVMDDIALPLLVKEVKESIEPLNEEQEQYVALARFVTEIMGGAIEKEDLDAFPWLQHLDELRCKLQCNVIPIGMITKGFHCHRALLFKYLADAIGLRCTLVRGDYNRAWNEVLLYKGDSCSNDTFSQPCCYIVDLMHEPGTFLEVDSIAASQYESL</sequence>
<dbReference type="InterPro" id="IPR052441">
    <property type="entry name" value="Armadillo-Ser/Thr_Kinase"/>
</dbReference>
<reference evidence="5" key="1">
    <citation type="submission" date="2025-08" db="UniProtKB">
        <authorList>
            <consortium name="Ensembl"/>
        </authorList>
    </citation>
    <scope>IDENTIFICATION</scope>
</reference>
<dbReference type="InterPro" id="IPR000225">
    <property type="entry name" value="Armadillo"/>
</dbReference>
<dbReference type="InterPro" id="IPR016024">
    <property type="entry name" value="ARM-type_fold"/>
</dbReference>
<keyword evidence="1" id="KW-0677">Repeat</keyword>
<keyword evidence="3" id="KW-1133">Transmembrane helix</keyword>
<proteinExistence type="predicted"/>
<dbReference type="PROSITE" id="PS50176">
    <property type="entry name" value="ARM_REPEAT"/>
    <property type="match status" value="1"/>
</dbReference>
<feature type="transmembrane region" description="Helical" evidence="3">
    <location>
        <begin position="21"/>
        <end position="38"/>
    </location>
</feature>
<organism evidence="5 6">
    <name type="scientific">Hippocampus comes</name>
    <name type="common">Tiger tail seahorse</name>
    <dbReference type="NCBI Taxonomy" id="109280"/>
    <lineage>
        <taxon>Eukaryota</taxon>
        <taxon>Metazoa</taxon>
        <taxon>Chordata</taxon>
        <taxon>Craniata</taxon>
        <taxon>Vertebrata</taxon>
        <taxon>Euteleostomi</taxon>
        <taxon>Actinopterygii</taxon>
        <taxon>Neopterygii</taxon>
        <taxon>Teleostei</taxon>
        <taxon>Neoteleostei</taxon>
        <taxon>Acanthomorphata</taxon>
        <taxon>Syngnathiaria</taxon>
        <taxon>Syngnathiformes</taxon>
        <taxon>Syngnathoidei</taxon>
        <taxon>Syngnathidae</taxon>
        <taxon>Hippocampus</taxon>
    </lineage>
</organism>
<keyword evidence="3" id="KW-0472">Membrane</keyword>
<dbReference type="GeneTree" id="ENSGT00940000157476"/>
<feature type="repeat" description="ARM" evidence="2">
    <location>
        <begin position="178"/>
        <end position="220"/>
    </location>
</feature>
<dbReference type="InterPro" id="IPR055164">
    <property type="entry name" value="EDR1/CTR1/ARMC3-like_pept-like"/>
</dbReference>
<evidence type="ECO:0000313" key="5">
    <source>
        <dbReference type="Ensembl" id="ENSHCOP00000008528.1"/>
    </source>
</evidence>
<keyword evidence="3" id="KW-0812">Transmembrane</keyword>